<gene>
    <name evidence="3" type="ORF">HK415_20320</name>
</gene>
<dbReference type="GO" id="GO:0016491">
    <property type="term" value="F:oxidoreductase activity"/>
    <property type="evidence" value="ECO:0007669"/>
    <property type="project" value="InterPro"/>
</dbReference>
<protein>
    <submittedName>
        <fullName evidence="3">Ferritin family protein</fullName>
    </submittedName>
</protein>
<evidence type="ECO:0000259" key="2">
    <source>
        <dbReference type="Pfam" id="PF02915"/>
    </source>
</evidence>
<reference evidence="3 4" key="1">
    <citation type="submission" date="2020-05" db="EMBL/GenBank/DDBJ databases">
        <authorList>
            <person name="Khan S.A."/>
            <person name="Jeon C.O."/>
            <person name="Chun B.H."/>
        </authorList>
    </citation>
    <scope>NUCLEOTIDE SEQUENCE [LARGE SCALE GENOMIC DNA]</scope>
    <source>
        <strain evidence="3 4">B156</strain>
    </source>
</reference>
<sequence>MSSQPAAVPRTLQELMAHACAFEREAVERYTEFADVLETHNNREAAALFRSLATQEARHAEELMRSMGWQQPPVPPAAAQAPRGADLQQAHYLMQPWHALQVALQAEREAHDFFAALVARSDSEEVRRAALRLQAEEQEHIDLLQGWLAKVPPPPANWADDPDPPRYHD</sequence>
<dbReference type="InterPro" id="IPR003251">
    <property type="entry name" value="Rr_diiron-bd_dom"/>
</dbReference>
<name>A0A849KSW2_9BURK</name>
<dbReference type="InterPro" id="IPR012347">
    <property type="entry name" value="Ferritin-like"/>
</dbReference>
<evidence type="ECO:0000313" key="4">
    <source>
        <dbReference type="Proteomes" id="UP000552954"/>
    </source>
</evidence>
<dbReference type="Gene3D" id="1.20.1260.10">
    <property type="match status" value="1"/>
</dbReference>
<dbReference type="Proteomes" id="UP000552954">
    <property type="component" value="Unassembled WGS sequence"/>
</dbReference>
<keyword evidence="4" id="KW-1185">Reference proteome</keyword>
<evidence type="ECO:0000256" key="1">
    <source>
        <dbReference type="SAM" id="MobiDB-lite"/>
    </source>
</evidence>
<organism evidence="3 4">
    <name type="scientific">Ramlibacter montanisoli</name>
    <dbReference type="NCBI Taxonomy" id="2732512"/>
    <lineage>
        <taxon>Bacteria</taxon>
        <taxon>Pseudomonadati</taxon>
        <taxon>Pseudomonadota</taxon>
        <taxon>Betaproteobacteria</taxon>
        <taxon>Burkholderiales</taxon>
        <taxon>Comamonadaceae</taxon>
        <taxon>Ramlibacter</taxon>
    </lineage>
</organism>
<dbReference type="EMBL" id="JABFCS010000001">
    <property type="protein sequence ID" value="NNU44999.1"/>
    <property type="molecule type" value="Genomic_DNA"/>
</dbReference>
<reference evidence="3 4" key="2">
    <citation type="submission" date="2020-06" db="EMBL/GenBank/DDBJ databases">
        <title>Ramlibacter rhizophilus sp. nov., isolated from rhizosphere soil of national flower Mugunghwa from South Korea.</title>
        <authorList>
            <person name="Zheng-Fei Y."/>
            <person name="Huan T."/>
        </authorList>
    </citation>
    <scope>NUCLEOTIDE SEQUENCE [LARGE SCALE GENOMIC DNA]</scope>
    <source>
        <strain evidence="3 4">B156</strain>
    </source>
</reference>
<dbReference type="AlphaFoldDB" id="A0A849KSW2"/>
<evidence type="ECO:0000313" key="3">
    <source>
        <dbReference type="EMBL" id="NNU44999.1"/>
    </source>
</evidence>
<feature type="domain" description="Rubrerythrin diiron-binding" evidence="2">
    <location>
        <begin position="14"/>
        <end position="68"/>
    </location>
</feature>
<dbReference type="SUPFAM" id="SSF47240">
    <property type="entry name" value="Ferritin-like"/>
    <property type="match status" value="1"/>
</dbReference>
<dbReference type="Pfam" id="PF02915">
    <property type="entry name" value="Rubrerythrin"/>
    <property type="match status" value="1"/>
</dbReference>
<dbReference type="GO" id="GO:0046872">
    <property type="term" value="F:metal ion binding"/>
    <property type="evidence" value="ECO:0007669"/>
    <property type="project" value="InterPro"/>
</dbReference>
<dbReference type="InterPro" id="IPR009078">
    <property type="entry name" value="Ferritin-like_SF"/>
</dbReference>
<comment type="caution">
    <text evidence="3">The sequence shown here is derived from an EMBL/GenBank/DDBJ whole genome shotgun (WGS) entry which is preliminary data.</text>
</comment>
<accession>A0A849KSW2</accession>
<feature type="region of interest" description="Disordered" evidence="1">
    <location>
        <begin position="149"/>
        <end position="169"/>
    </location>
</feature>
<dbReference type="CDD" id="cd01045">
    <property type="entry name" value="Ferritin_like_AB"/>
    <property type="match status" value="1"/>
</dbReference>
<proteinExistence type="predicted"/>
<dbReference type="RefSeq" id="WP_171562416.1">
    <property type="nucleotide sequence ID" value="NZ_JABFCS010000001.1"/>
</dbReference>